<keyword evidence="7 11" id="KW-0175">Coiled coil</keyword>
<evidence type="ECO:0000256" key="9">
    <source>
        <dbReference type="ARBA" id="ARBA00023204"/>
    </source>
</evidence>
<keyword evidence="3" id="KW-0540">Nuclease</keyword>
<evidence type="ECO:0000256" key="8">
    <source>
        <dbReference type="ARBA" id="ARBA00023158"/>
    </source>
</evidence>
<dbReference type="Pfam" id="PF13589">
    <property type="entry name" value="HATPase_c_3"/>
    <property type="match status" value="1"/>
</dbReference>
<evidence type="ECO:0000313" key="14">
    <source>
        <dbReference type="EMBL" id="MED6113354.1"/>
    </source>
</evidence>
<evidence type="ECO:0000256" key="5">
    <source>
        <dbReference type="ARBA" id="ARBA00022763"/>
    </source>
</evidence>
<evidence type="ECO:0000256" key="7">
    <source>
        <dbReference type="ARBA" id="ARBA00023054"/>
    </source>
</evidence>
<reference evidence="14 15" key="1">
    <citation type="journal article" date="2023" name="Plants (Basel)">
        <title>Bridging the Gap: Combining Genomics and Transcriptomics Approaches to Understand Stylosanthes scabra, an Orphan Legume from the Brazilian Caatinga.</title>
        <authorList>
            <person name="Ferreira-Neto J.R.C."/>
            <person name="da Silva M.D."/>
            <person name="Binneck E."/>
            <person name="de Melo N.F."/>
            <person name="da Silva R.H."/>
            <person name="de Melo A.L.T.M."/>
            <person name="Pandolfi V."/>
            <person name="Bustamante F.O."/>
            <person name="Brasileiro-Vidal A.C."/>
            <person name="Benko-Iseppon A.M."/>
        </authorList>
    </citation>
    <scope>NUCLEOTIDE SEQUENCE [LARGE SCALE GENOMIC DNA]</scope>
    <source>
        <tissue evidence="14">Leaves</tissue>
    </source>
</reference>
<name>A0ABU6QNR9_9FABA</name>
<evidence type="ECO:0000256" key="4">
    <source>
        <dbReference type="ARBA" id="ARBA00022759"/>
    </source>
</evidence>
<evidence type="ECO:0000259" key="13">
    <source>
        <dbReference type="Pfam" id="PF17942"/>
    </source>
</evidence>
<organism evidence="14 15">
    <name type="scientific">Stylosanthes scabra</name>
    <dbReference type="NCBI Taxonomy" id="79078"/>
    <lineage>
        <taxon>Eukaryota</taxon>
        <taxon>Viridiplantae</taxon>
        <taxon>Streptophyta</taxon>
        <taxon>Embryophyta</taxon>
        <taxon>Tracheophyta</taxon>
        <taxon>Spermatophyta</taxon>
        <taxon>Magnoliopsida</taxon>
        <taxon>eudicotyledons</taxon>
        <taxon>Gunneridae</taxon>
        <taxon>Pentapetalae</taxon>
        <taxon>rosids</taxon>
        <taxon>fabids</taxon>
        <taxon>Fabales</taxon>
        <taxon>Fabaceae</taxon>
        <taxon>Papilionoideae</taxon>
        <taxon>50 kb inversion clade</taxon>
        <taxon>dalbergioids sensu lato</taxon>
        <taxon>Dalbergieae</taxon>
        <taxon>Pterocarpus clade</taxon>
        <taxon>Stylosanthes</taxon>
    </lineage>
</organism>
<sequence>MSLTRNSDKNNLSVVSDNEDAVPSAAGLPSNGGSADKSSPASTAQAQQKTGASNLALSAYEGESIGFRSFWKAGDYVVGPSSKPAPFEGHLEHARVHPKFLHSNATSHKWAFGAIAELVDNAVDEIQNGATFVKIDKIDVMEDNSPALCFIDDGGGMDPEAIRKCMSLGYSSKKSKTTIGQYGNGFKTSTMRLGADAIVFSRATHSGRATQSVGLLSYTFLRRTGQDDVIVPMIDFDISGNWAEPIIYNTHDDWSANLQTILDWSPFTSKEELMLQFDDIGSHGTKIIIYNLWLNDEGIYELSFDDDAEDIMLRDEANQGGTVKKLNKKMVELRSHVSYRLRFSLRVYVSMLYLRKFSNFKIILRGKPVDQFNIADELKHSEIVRYKPQQAIAAKEVTVVTTIGFIKEAPNLNVSGFNVYHKNRLIKPFWKVVPDGSSKGMGVVGVLEANFIEPAHDKQDFERSLLFIRMETRLKQMTMDYWFEEYRRKEIELKDTVELLEAELKEIQSKSAELSSFLAAKRNGRA</sequence>
<protein>
    <submittedName>
        <fullName evidence="14">ATPase morc2</fullName>
    </submittedName>
</protein>
<dbReference type="SUPFAM" id="SSF55874">
    <property type="entry name" value="ATPase domain of HSP90 chaperone/DNA topoisomerase II/histidine kinase"/>
    <property type="match status" value="1"/>
</dbReference>
<evidence type="ECO:0000313" key="15">
    <source>
        <dbReference type="Proteomes" id="UP001341840"/>
    </source>
</evidence>
<feature type="compositionally biased region" description="Polar residues" evidence="12">
    <location>
        <begin position="31"/>
        <end position="49"/>
    </location>
</feature>
<comment type="subcellular location">
    <subcellularLocation>
        <location evidence="1">Nucleus</location>
    </subcellularLocation>
</comment>
<evidence type="ECO:0000256" key="3">
    <source>
        <dbReference type="ARBA" id="ARBA00022722"/>
    </source>
</evidence>
<evidence type="ECO:0000256" key="6">
    <source>
        <dbReference type="ARBA" id="ARBA00022853"/>
    </source>
</evidence>
<accession>A0ABU6QNR9</accession>
<evidence type="ECO:0000256" key="11">
    <source>
        <dbReference type="SAM" id="Coils"/>
    </source>
</evidence>
<evidence type="ECO:0000256" key="2">
    <source>
        <dbReference type="ARBA" id="ARBA00007845"/>
    </source>
</evidence>
<keyword evidence="6" id="KW-0156">Chromatin regulator</keyword>
<dbReference type="PANTHER" id="PTHR23336">
    <property type="entry name" value="ZINC FINGER CW-TYPE COILED-COIL DOMAIN PROTEIN 3"/>
    <property type="match status" value="1"/>
</dbReference>
<comment type="similarity">
    <text evidence="2">Belongs to the MORC ATPase protein family.</text>
</comment>
<keyword evidence="8" id="KW-0943">RNA-mediated gene silencing</keyword>
<dbReference type="Gene3D" id="3.30.565.10">
    <property type="entry name" value="Histidine kinase-like ATPase, C-terminal domain"/>
    <property type="match status" value="1"/>
</dbReference>
<keyword evidence="5" id="KW-0227">DNA damage</keyword>
<dbReference type="Proteomes" id="UP001341840">
    <property type="component" value="Unassembled WGS sequence"/>
</dbReference>
<dbReference type="InterPro" id="IPR036890">
    <property type="entry name" value="HATPase_C_sf"/>
</dbReference>
<proteinExistence type="inferred from homology"/>
<keyword evidence="10" id="KW-0539">Nucleus</keyword>
<dbReference type="InterPro" id="IPR041006">
    <property type="entry name" value="Morc_S5"/>
</dbReference>
<keyword evidence="4" id="KW-0255">Endonuclease</keyword>
<dbReference type="Pfam" id="PF17942">
    <property type="entry name" value="Morc6_S5"/>
    <property type="match status" value="1"/>
</dbReference>
<keyword evidence="9" id="KW-0234">DNA repair</keyword>
<feature type="compositionally biased region" description="Polar residues" evidence="12">
    <location>
        <begin position="1"/>
        <end position="16"/>
    </location>
</feature>
<dbReference type="InterPro" id="IPR045261">
    <property type="entry name" value="MORC_ATPase"/>
</dbReference>
<evidence type="ECO:0000256" key="10">
    <source>
        <dbReference type="ARBA" id="ARBA00023242"/>
    </source>
</evidence>
<evidence type="ECO:0000256" key="12">
    <source>
        <dbReference type="SAM" id="MobiDB-lite"/>
    </source>
</evidence>
<evidence type="ECO:0000256" key="1">
    <source>
        <dbReference type="ARBA" id="ARBA00004123"/>
    </source>
</evidence>
<dbReference type="EMBL" id="JASCZI010000779">
    <property type="protein sequence ID" value="MED6113354.1"/>
    <property type="molecule type" value="Genomic_DNA"/>
</dbReference>
<keyword evidence="4" id="KW-0378">Hydrolase</keyword>
<keyword evidence="15" id="KW-1185">Reference proteome</keyword>
<dbReference type="PANTHER" id="PTHR23336:SF50">
    <property type="entry name" value="PROTEIN MICRORCHIDIA 1-RELATED"/>
    <property type="match status" value="1"/>
</dbReference>
<gene>
    <name evidence="14" type="primary">MORC2_2</name>
    <name evidence="14" type="ORF">PIB30_069997</name>
</gene>
<feature type="domain" description="Morc S5" evidence="13">
    <location>
        <begin position="343"/>
        <end position="482"/>
    </location>
</feature>
<feature type="region of interest" description="Disordered" evidence="12">
    <location>
        <begin position="1"/>
        <end position="49"/>
    </location>
</feature>
<feature type="coiled-coil region" evidence="11">
    <location>
        <begin position="483"/>
        <end position="510"/>
    </location>
</feature>
<comment type="caution">
    <text evidence="14">The sequence shown here is derived from an EMBL/GenBank/DDBJ whole genome shotgun (WGS) entry which is preliminary data.</text>
</comment>